<dbReference type="GO" id="GO:0016491">
    <property type="term" value="F:oxidoreductase activity"/>
    <property type="evidence" value="ECO:0007669"/>
    <property type="project" value="UniProtKB-KW"/>
</dbReference>
<feature type="transmembrane region" description="Helical" evidence="7">
    <location>
        <begin position="6"/>
        <end position="23"/>
    </location>
</feature>
<evidence type="ECO:0000256" key="2">
    <source>
        <dbReference type="ARBA" id="ARBA00022692"/>
    </source>
</evidence>
<gene>
    <name evidence="9" type="ORF">ACFQS8_05995</name>
</gene>
<keyword evidence="6 7" id="KW-0472">Membrane</keyword>
<feature type="domain" description="Fatty acid hydroxylase" evidence="8">
    <location>
        <begin position="89"/>
        <end position="226"/>
    </location>
</feature>
<sequence>MENYEAFIRFGSFLGVFITFAILETVLPDRTRKMKRMQRWSGAFALLFLGGFFAKLILPLGLAVIAIWAKNNDFGILNQFSSFPAWGVFVLSFLALDLAIWAQHVATHKIGFLWRLHRVHHTDPDVDVSTALRFHPAEIALSLGWKVAVVILLGASAEAVLWFQIVLNASALFNHANVKLPDRLDSVLRPLIVTPAMHRVHHSILQKESDTNYGFFLSIWDRIFGTYTAQFSEAGKAQIGQVNFQSQKDQRPDQLFIQPLRTEN</sequence>
<proteinExistence type="predicted"/>
<dbReference type="PANTHER" id="PTHR21624:SF1">
    <property type="entry name" value="ALKYLGLYCEROL MONOOXYGENASE"/>
    <property type="match status" value="1"/>
</dbReference>
<feature type="transmembrane region" description="Helical" evidence="7">
    <location>
        <begin position="44"/>
        <end position="68"/>
    </location>
</feature>
<protein>
    <submittedName>
        <fullName evidence="9">Sterol desaturase family protein</fullName>
        <ecNumber evidence="9">1.-.-.-</ecNumber>
    </submittedName>
</protein>
<evidence type="ECO:0000313" key="9">
    <source>
        <dbReference type="EMBL" id="MFC7291160.1"/>
    </source>
</evidence>
<keyword evidence="10" id="KW-1185">Reference proteome</keyword>
<feature type="transmembrane region" description="Helical" evidence="7">
    <location>
        <begin position="143"/>
        <end position="165"/>
    </location>
</feature>
<keyword evidence="2 7" id="KW-0812">Transmembrane</keyword>
<feature type="transmembrane region" description="Helical" evidence="7">
    <location>
        <begin position="83"/>
        <end position="102"/>
    </location>
</feature>
<keyword evidence="3 7" id="KW-1133">Transmembrane helix</keyword>
<evidence type="ECO:0000256" key="4">
    <source>
        <dbReference type="ARBA" id="ARBA00023002"/>
    </source>
</evidence>
<evidence type="ECO:0000256" key="3">
    <source>
        <dbReference type="ARBA" id="ARBA00022989"/>
    </source>
</evidence>
<evidence type="ECO:0000256" key="1">
    <source>
        <dbReference type="ARBA" id="ARBA00004127"/>
    </source>
</evidence>
<evidence type="ECO:0000256" key="6">
    <source>
        <dbReference type="ARBA" id="ARBA00023136"/>
    </source>
</evidence>
<organism evidence="9 10">
    <name type="scientific">Hirschia litorea</name>
    <dbReference type="NCBI Taxonomy" id="1199156"/>
    <lineage>
        <taxon>Bacteria</taxon>
        <taxon>Pseudomonadati</taxon>
        <taxon>Pseudomonadota</taxon>
        <taxon>Alphaproteobacteria</taxon>
        <taxon>Hyphomonadales</taxon>
        <taxon>Hyphomonadaceae</taxon>
        <taxon>Hirschia</taxon>
    </lineage>
</organism>
<dbReference type="Proteomes" id="UP001596492">
    <property type="component" value="Unassembled WGS sequence"/>
</dbReference>
<dbReference type="EC" id="1.-.-.-" evidence="9"/>
<comment type="caution">
    <text evidence="9">The sequence shown here is derived from an EMBL/GenBank/DDBJ whole genome shotgun (WGS) entry which is preliminary data.</text>
</comment>
<evidence type="ECO:0000313" key="10">
    <source>
        <dbReference type="Proteomes" id="UP001596492"/>
    </source>
</evidence>
<dbReference type="PANTHER" id="PTHR21624">
    <property type="entry name" value="STEROL DESATURASE-RELATED PROTEIN"/>
    <property type="match status" value="1"/>
</dbReference>
<evidence type="ECO:0000259" key="8">
    <source>
        <dbReference type="Pfam" id="PF04116"/>
    </source>
</evidence>
<dbReference type="InterPro" id="IPR051689">
    <property type="entry name" value="Sterol_desaturase/TMEM195"/>
</dbReference>
<evidence type="ECO:0000256" key="5">
    <source>
        <dbReference type="ARBA" id="ARBA00023098"/>
    </source>
</evidence>
<keyword evidence="5" id="KW-0443">Lipid metabolism</keyword>
<reference evidence="10" key="1">
    <citation type="journal article" date="2019" name="Int. J. Syst. Evol. Microbiol.">
        <title>The Global Catalogue of Microorganisms (GCM) 10K type strain sequencing project: providing services to taxonomists for standard genome sequencing and annotation.</title>
        <authorList>
            <consortium name="The Broad Institute Genomics Platform"/>
            <consortium name="The Broad Institute Genome Sequencing Center for Infectious Disease"/>
            <person name="Wu L."/>
            <person name="Ma J."/>
        </authorList>
    </citation>
    <scope>NUCLEOTIDE SEQUENCE [LARGE SCALE GENOMIC DNA]</scope>
    <source>
        <strain evidence="10">CCUG 51308</strain>
    </source>
</reference>
<dbReference type="Pfam" id="PF04116">
    <property type="entry name" value="FA_hydroxylase"/>
    <property type="match status" value="1"/>
</dbReference>
<name>A0ABW2IJ47_9PROT</name>
<evidence type="ECO:0000256" key="7">
    <source>
        <dbReference type="SAM" id="Phobius"/>
    </source>
</evidence>
<keyword evidence="4 9" id="KW-0560">Oxidoreductase</keyword>
<dbReference type="InterPro" id="IPR006694">
    <property type="entry name" value="Fatty_acid_hydroxylase"/>
</dbReference>
<dbReference type="RefSeq" id="WP_382166354.1">
    <property type="nucleotide sequence ID" value="NZ_JBHTBR010000002.1"/>
</dbReference>
<comment type="subcellular location">
    <subcellularLocation>
        <location evidence="1">Endomembrane system</location>
        <topology evidence="1">Multi-pass membrane protein</topology>
    </subcellularLocation>
</comment>
<accession>A0ABW2IJ47</accession>
<dbReference type="EMBL" id="JBHTBR010000002">
    <property type="protein sequence ID" value="MFC7291160.1"/>
    <property type="molecule type" value="Genomic_DNA"/>
</dbReference>